<evidence type="ECO:0000313" key="2">
    <source>
        <dbReference type="Proteomes" id="UP001244207"/>
    </source>
</evidence>
<name>A0AAD8U9R0_GLOAC</name>
<dbReference type="RefSeq" id="XP_060357869.1">
    <property type="nucleotide sequence ID" value="XM_060515025.1"/>
</dbReference>
<accession>A0AAD8U9R0</accession>
<reference evidence="1" key="1">
    <citation type="submission" date="2021-12" db="EMBL/GenBank/DDBJ databases">
        <title>Comparative genomics, transcriptomics and evolutionary studies reveal genomic signatures of adaptation to plant cell wall in hemibiotrophic fungi.</title>
        <authorList>
            <consortium name="DOE Joint Genome Institute"/>
            <person name="Baroncelli R."/>
            <person name="Diaz J.F."/>
            <person name="Benocci T."/>
            <person name="Peng M."/>
            <person name="Battaglia E."/>
            <person name="Haridas S."/>
            <person name="Andreopoulos W."/>
            <person name="Labutti K."/>
            <person name="Pangilinan J."/>
            <person name="Floch G.L."/>
            <person name="Makela M.R."/>
            <person name="Henrissat B."/>
            <person name="Grigoriev I.V."/>
            <person name="Crouch J.A."/>
            <person name="De Vries R.P."/>
            <person name="Sukno S.A."/>
            <person name="Thon M.R."/>
        </authorList>
    </citation>
    <scope>NUCLEOTIDE SEQUENCE</scope>
    <source>
        <strain evidence="1">CBS 112980</strain>
    </source>
</reference>
<keyword evidence="2" id="KW-1185">Reference proteome</keyword>
<dbReference type="Proteomes" id="UP001244207">
    <property type="component" value="Unassembled WGS sequence"/>
</dbReference>
<comment type="caution">
    <text evidence="1">The sequence shown here is derived from an EMBL/GenBank/DDBJ whole genome shotgun (WGS) entry which is preliminary data.</text>
</comment>
<evidence type="ECO:0000313" key="1">
    <source>
        <dbReference type="EMBL" id="KAK1706614.1"/>
    </source>
</evidence>
<dbReference type="AlphaFoldDB" id="A0AAD8U9R0"/>
<dbReference type="PANTHER" id="PTHR10039:SF5">
    <property type="entry name" value="NACHT DOMAIN-CONTAINING PROTEIN"/>
    <property type="match status" value="1"/>
</dbReference>
<dbReference type="EMBL" id="JAHMHS010000224">
    <property type="protein sequence ID" value="KAK1706614.1"/>
    <property type="molecule type" value="Genomic_DNA"/>
</dbReference>
<gene>
    <name evidence="1" type="ORF">BDZ83DRAFT_758390</name>
</gene>
<organism evidence="1 2">
    <name type="scientific">Glomerella acutata</name>
    <name type="common">Colletotrichum acutatum</name>
    <dbReference type="NCBI Taxonomy" id="27357"/>
    <lineage>
        <taxon>Eukaryota</taxon>
        <taxon>Fungi</taxon>
        <taxon>Dikarya</taxon>
        <taxon>Ascomycota</taxon>
        <taxon>Pezizomycotina</taxon>
        <taxon>Sordariomycetes</taxon>
        <taxon>Hypocreomycetidae</taxon>
        <taxon>Glomerellales</taxon>
        <taxon>Glomerellaceae</taxon>
        <taxon>Colletotrichum</taxon>
        <taxon>Colletotrichum acutatum species complex</taxon>
    </lineage>
</organism>
<dbReference type="GeneID" id="85398923"/>
<protein>
    <submittedName>
        <fullName evidence="1">Uncharacterized protein</fullName>
    </submittedName>
</protein>
<sequence>MAHTSGIKICCASRPLRIFEDAYGNPITRIRMDQLTAQDMAIHVRDVLGQHDHYQSLLKTHQTEAANLIEIISQKSEGVFFWVALVVKSLARGLDNWDGLNFPLA</sequence>
<dbReference type="PANTHER" id="PTHR10039">
    <property type="entry name" value="AMELOGENIN"/>
    <property type="match status" value="1"/>
</dbReference>
<proteinExistence type="predicted"/>